<keyword evidence="3" id="KW-0862">Zinc</keyword>
<gene>
    <name evidence="6" type="ORF">H310_10209</name>
</gene>
<dbReference type="PROSITE" id="PS50178">
    <property type="entry name" value="ZF_FYVE"/>
    <property type="match status" value="1"/>
</dbReference>
<sequence>MKLPLPPNFFKCPPLSIDEEERLKAQAYGTAMEVVQKSLVQSSNSAGVSWTLASDDEGLKIFRATVDAHGVHDRLKLAVGVTETAGTLDEVVALFRNDTTEHAKEYVRRFGRGLIDSANLYTLVEPTSAHPNESVTINWMALKSPLKKVILERDCCYLEGHYGFVVNGKRGWVRSLKSLNLMCCPDMQHALGLVRMVQWGSGHVFLESDRPGYMRIAYVVHADFAGSAPDWAIDVAIKRRCKSLLDIDTFLRENRLAQGHFLTPPHVVPKDQRRQCFLCRKKFGVFGSSKSNCCKCGEVFCTTCCHPWTVRVCGIPTRIEACAKCALIAPTPTRALLPDQFAGSDHYSSSYQDSSSRGVYSDSPIASAGPKYSPGSSTVSSSFSARNPDGRLPFPRFEALATQIQHGDAGYPPSQYTYLYGHAGEAASTSTRTSGTNDYP</sequence>
<dbReference type="Gene3D" id="3.30.530.20">
    <property type="match status" value="1"/>
</dbReference>
<feature type="domain" description="FYVE-type" evidence="5">
    <location>
        <begin position="270"/>
        <end position="325"/>
    </location>
</feature>
<dbReference type="PANTHER" id="PTHR13510:SF44">
    <property type="entry name" value="RABENOSYN-5"/>
    <property type="match status" value="1"/>
</dbReference>
<dbReference type="OrthoDB" id="69954at2759"/>
<dbReference type="InterPro" id="IPR013083">
    <property type="entry name" value="Znf_RING/FYVE/PHD"/>
</dbReference>
<dbReference type="EMBL" id="KI913976">
    <property type="protein sequence ID" value="ETV96457.1"/>
    <property type="molecule type" value="Genomic_DNA"/>
</dbReference>
<dbReference type="InterPro" id="IPR011011">
    <property type="entry name" value="Znf_FYVE_PHD"/>
</dbReference>
<evidence type="ECO:0000256" key="3">
    <source>
        <dbReference type="ARBA" id="ARBA00022833"/>
    </source>
</evidence>
<dbReference type="VEuPathDB" id="FungiDB:H310_10209"/>
<name>A0A024TT34_9STRA</name>
<keyword evidence="2 4" id="KW-0863">Zinc-finger</keyword>
<evidence type="ECO:0000259" key="5">
    <source>
        <dbReference type="PROSITE" id="PS50178"/>
    </source>
</evidence>
<evidence type="ECO:0000313" key="6">
    <source>
        <dbReference type="EMBL" id="ETV96457.1"/>
    </source>
</evidence>
<protein>
    <recommendedName>
        <fullName evidence="5">FYVE-type domain-containing protein</fullName>
    </recommendedName>
</protein>
<dbReference type="GeneID" id="20087259"/>
<keyword evidence="1" id="KW-0479">Metal-binding</keyword>
<organism evidence="6">
    <name type="scientific">Aphanomyces invadans</name>
    <dbReference type="NCBI Taxonomy" id="157072"/>
    <lineage>
        <taxon>Eukaryota</taxon>
        <taxon>Sar</taxon>
        <taxon>Stramenopiles</taxon>
        <taxon>Oomycota</taxon>
        <taxon>Saprolegniomycetes</taxon>
        <taxon>Saprolegniales</taxon>
        <taxon>Verrucalvaceae</taxon>
        <taxon>Aphanomyces</taxon>
    </lineage>
</organism>
<accession>A0A024TT34</accession>
<evidence type="ECO:0000256" key="4">
    <source>
        <dbReference type="PROSITE-ProRule" id="PRU00091"/>
    </source>
</evidence>
<dbReference type="Gene3D" id="3.30.40.10">
    <property type="entry name" value="Zinc/RING finger domain, C3HC4 (zinc finger)"/>
    <property type="match status" value="1"/>
</dbReference>
<dbReference type="InterPro" id="IPR023393">
    <property type="entry name" value="START-like_dom_sf"/>
</dbReference>
<dbReference type="SUPFAM" id="SSF55961">
    <property type="entry name" value="Bet v1-like"/>
    <property type="match status" value="1"/>
</dbReference>
<evidence type="ECO:0000256" key="2">
    <source>
        <dbReference type="ARBA" id="ARBA00022771"/>
    </source>
</evidence>
<dbReference type="PANTHER" id="PTHR13510">
    <property type="entry name" value="FYVE-FINGER-CONTAINING RAB5 EFFECTOR PROTEIN RABENOSYN-5-RELATED"/>
    <property type="match status" value="1"/>
</dbReference>
<dbReference type="SUPFAM" id="SSF57903">
    <property type="entry name" value="FYVE/PHD zinc finger"/>
    <property type="match status" value="1"/>
</dbReference>
<evidence type="ECO:0000256" key="1">
    <source>
        <dbReference type="ARBA" id="ARBA00022723"/>
    </source>
</evidence>
<proteinExistence type="predicted"/>
<dbReference type="InterPro" id="IPR052727">
    <property type="entry name" value="Rab4/Rab5_effector"/>
</dbReference>
<dbReference type="GO" id="GO:0008270">
    <property type="term" value="F:zinc ion binding"/>
    <property type="evidence" value="ECO:0007669"/>
    <property type="project" value="UniProtKB-KW"/>
</dbReference>
<dbReference type="RefSeq" id="XP_008874720.1">
    <property type="nucleotide sequence ID" value="XM_008876498.1"/>
</dbReference>
<dbReference type="AlphaFoldDB" id="A0A024TT34"/>
<reference evidence="6" key="1">
    <citation type="submission" date="2013-12" db="EMBL/GenBank/DDBJ databases">
        <title>The Genome Sequence of Aphanomyces invadans NJM9701.</title>
        <authorList>
            <consortium name="The Broad Institute Genomics Platform"/>
            <person name="Russ C."/>
            <person name="Tyler B."/>
            <person name="van West P."/>
            <person name="Dieguez-Uribeondo J."/>
            <person name="Young S.K."/>
            <person name="Zeng Q."/>
            <person name="Gargeya S."/>
            <person name="Fitzgerald M."/>
            <person name="Abouelleil A."/>
            <person name="Alvarado L."/>
            <person name="Chapman S.B."/>
            <person name="Gainer-Dewar J."/>
            <person name="Goldberg J."/>
            <person name="Griggs A."/>
            <person name="Gujja S."/>
            <person name="Hansen M."/>
            <person name="Howarth C."/>
            <person name="Imamovic A."/>
            <person name="Ireland A."/>
            <person name="Larimer J."/>
            <person name="McCowan C."/>
            <person name="Murphy C."/>
            <person name="Pearson M."/>
            <person name="Poon T.W."/>
            <person name="Priest M."/>
            <person name="Roberts A."/>
            <person name="Saif S."/>
            <person name="Shea T."/>
            <person name="Sykes S."/>
            <person name="Wortman J."/>
            <person name="Nusbaum C."/>
            <person name="Birren B."/>
        </authorList>
    </citation>
    <scope>NUCLEOTIDE SEQUENCE [LARGE SCALE GENOMIC DNA]</scope>
    <source>
        <strain evidence="6">NJM9701</strain>
    </source>
</reference>
<dbReference type="InterPro" id="IPR017455">
    <property type="entry name" value="Znf_FYVE-rel"/>
</dbReference>